<evidence type="ECO:0000256" key="1">
    <source>
        <dbReference type="ARBA" id="ARBA00005725"/>
    </source>
</evidence>
<dbReference type="InterPro" id="IPR036291">
    <property type="entry name" value="NAD(P)-bd_dom_sf"/>
</dbReference>
<evidence type="ECO:0000256" key="3">
    <source>
        <dbReference type="ARBA" id="ARBA00023002"/>
    </source>
</evidence>
<dbReference type="Pfam" id="PF05368">
    <property type="entry name" value="NmrA"/>
    <property type="match status" value="1"/>
</dbReference>
<reference evidence="5" key="1">
    <citation type="journal article" date="2023" name="IMA Fungus">
        <title>Comparative genomic study of the Penicillium genus elucidates a diverse pangenome and 15 lateral gene transfer events.</title>
        <authorList>
            <person name="Petersen C."/>
            <person name="Sorensen T."/>
            <person name="Nielsen M.R."/>
            <person name="Sondergaard T.E."/>
            <person name="Sorensen J.L."/>
            <person name="Fitzpatrick D.A."/>
            <person name="Frisvad J.C."/>
            <person name="Nielsen K.L."/>
        </authorList>
    </citation>
    <scope>NUCLEOTIDE SEQUENCE</scope>
    <source>
        <strain evidence="5">IBT 17514</strain>
    </source>
</reference>
<proteinExistence type="inferred from homology"/>
<evidence type="ECO:0000256" key="2">
    <source>
        <dbReference type="ARBA" id="ARBA00022857"/>
    </source>
</evidence>
<keyword evidence="2" id="KW-0521">NADP</keyword>
<evidence type="ECO:0000313" key="5">
    <source>
        <dbReference type="EMBL" id="KAJ5709555.1"/>
    </source>
</evidence>
<reference evidence="5" key="2">
    <citation type="submission" date="2023-01" db="EMBL/GenBank/DDBJ databases">
        <authorList>
            <person name="Petersen C."/>
        </authorList>
    </citation>
    <scope>NUCLEOTIDE SEQUENCE</scope>
    <source>
        <strain evidence="5">IBT 17514</strain>
    </source>
</reference>
<comment type="similarity">
    <text evidence="1">Belongs to the NmrA-type oxidoreductase family. Isoflavone reductase subfamily.</text>
</comment>
<accession>A0AAD6HE03</accession>
<dbReference type="SUPFAM" id="SSF51735">
    <property type="entry name" value="NAD(P)-binding Rossmann-fold domains"/>
    <property type="match status" value="1"/>
</dbReference>
<dbReference type="InterPro" id="IPR008030">
    <property type="entry name" value="NmrA-like"/>
</dbReference>
<dbReference type="AlphaFoldDB" id="A0AAD6HE03"/>
<gene>
    <name evidence="5" type="ORF">N7493_009846</name>
</gene>
<keyword evidence="6" id="KW-1185">Reference proteome</keyword>
<protein>
    <recommendedName>
        <fullName evidence="4">NmrA-like domain-containing protein</fullName>
    </recommendedName>
</protein>
<evidence type="ECO:0000259" key="4">
    <source>
        <dbReference type="Pfam" id="PF05368"/>
    </source>
</evidence>
<dbReference type="Gene3D" id="3.40.50.720">
    <property type="entry name" value="NAD(P)-binding Rossmann-like Domain"/>
    <property type="match status" value="1"/>
</dbReference>
<evidence type="ECO:0000313" key="6">
    <source>
        <dbReference type="Proteomes" id="UP001215712"/>
    </source>
</evidence>
<comment type="caution">
    <text evidence="5">The sequence shown here is derived from an EMBL/GenBank/DDBJ whole genome shotgun (WGS) entry which is preliminary data.</text>
</comment>
<feature type="domain" description="NmrA-like" evidence="4">
    <location>
        <begin position="3"/>
        <end position="208"/>
    </location>
</feature>
<dbReference type="PANTHER" id="PTHR47706">
    <property type="entry name" value="NMRA-LIKE FAMILY PROTEIN"/>
    <property type="match status" value="1"/>
</dbReference>
<name>A0AAD6HE03_9EURO</name>
<dbReference type="InterPro" id="IPR051609">
    <property type="entry name" value="NmrA/Isoflavone_reductase-like"/>
</dbReference>
<organism evidence="5 6">
    <name type="scientific">Penicillium malachiteum</name>
    <dbReference type="NCBI Taxonomy" id="1324776"/>
    <lineage>
        <taxon>Eukaryota</taxon>
        <taxon>Fungi</taxon>
        <taxon>Dikarya</taxon>
        <taxon>Ascomycota</taxon>
        <taxon>Pezizomycotina</taxon>
        <taxon>Eurotiomycetes</taxon>
        <taxon>Eurotiomycetidae</taxon>
        <taxon>Eurotiales</taxon>
        <taxon>Aspergillaceae</taxon>
        <taxon>Penicillium</taxon>
    </lineage>
</organism>
<sequence>MVKIAVAGGAGGVGQEIIDALVATKKHEILVLSRRDAPSDSGSIPEGTSWIKADYTSVEQLTQVLQGVHTVLSFVTESEGGGSPVQFNLIDASLEAGVKRFAPSEWVSSGLAHLSWYAFKDATRKYLKDLNKNKKVLEYTLFQPGYFVNYLTNPHPSMTHIPFTELPWDLNNRRWIGVEGGENARISLTTVKDLRNVVVQAIEYEEEWPVDGGIRGDDISMGEYLAIAEKVRGMSTLSPARLTKIDSYFMLGGQPFAVENRKAEDIEAGTWTTSWTPAFDHPAIPVEQRASLAKSITGGILLAVNANQLHVSDSWNKLLPDYQFTSIDEFLTEAWSGKP</sequence>
<dbReference type="PANTHER" id="PTHR47706:SF4">
    <property type="entry name" value="NMRA-LIKE DOMAIN-CONTAINING PROTEIN"/>
    <property type="match status" value="1"/>
</dbReference>
<dbReference type="GO" id="GO:0016491">
    <property type="term" value="F:oxidoreductase activity"/>
    <property type="evidence" value="ECO:0007669"/>
    <property type="project" value="UniProtKB-KW"/>
</dbReference>
<dbReference type="Proteomes" id="UP001215712">
    <property type="component" value="Unassembled WGS sequence"/>
</dbReference>
<dbReference type="EMBL" id="JAQJAN010000018">
    <property type="protein sequence ID" value="KAJ5709555.1"/>
    <property type="molecule type" value="Genomic_DNA"/>
</dbReference>
<keyword evidence="3" id="KW-0560">Oxidoreductase</keyword>